<dbReference type="EMBL" id="OOIL02000215">
    <property type="protein sequence ID" value="VFQ62010.1"/>
    <property type="molecule type" value="Genomic_DNA"/>
</dbReference>
<reference evidence="2 3" key="1">
    <citation type="submission" date="2018-04" db="EMBL/GenBank/DDBJ databases">
        <authorList>
            <person name="Vogel A."/>
        </authorList>
    </citation>
    <scope>NUCLEOTIDE SEQUENCE [LARGE SCALE GENOMIC DNA]</scope>
</reference>
<sequence length="334" mass="35814">MSKELPTSFEVSLPDGGTYIQKVVYEGLPKYCFHCKKFGHNLLDCRVLRALRLRKNRDFVGKTSKRTMGKGKHVVEGDNSTTSSGQTSNKTRRNQAGNTAVAGTEATASVAARPKTASQSLPPKPAAVPSVLDESGAEGNCPGPTAKPVEEGNILVPEANQKKKKKNGETPSKAANVELPCAEPRTSLKAVDGLNKDQTTSKKGDQRRGKAKQSAGLEDINHGLDAGPSSTTPKDIAAAIPVAKTAAPTAGQGDTPVLSNAGKEGNATPKDVPKAWKPPFKALKPPKSDSPDFMRLWREKKELLDGENKKIADNHNVHKELAVFNTKHYGRPEW</sequence>
<evidence type="ECO:0000313" key="3">
    <source>
        <dbReference type="Proteomes" id="UP000595140"/>
    </source>
</evidence>
<gene>
    <name evidence="2" type="ORF">CCAM_LOCUS3786</name>
</gene>
<name>A0A484K9A6_9ASTE</name>
<feature type="region of interest" description="Disordered" evidence="1">
    <location>
        <begin position="62"/>
        <end position="230"/>
    </location>
</feature>
<dbReference type="Proteomes" id="UP000595140">
    <property type="component" value="Unassembled WGS sequence"/>
</dbReference>
<dbReference type="PANTHER" id="PTHR31286:SF180">
    <property type="entry name" value="OS10G0362600 PROTEIN"/>
    <property type="match status" value="1"/>
</dbReference>
<evidence type="ECO:0000313" key="2">
    <source>
        <dbReference type="EMBL" id="VFQ62010.1"/>
    </source>
</evidence>
<organism evidence="2 3">
    <name type="scientific">Cuscuta campestris</name>
    <dbReference type="NCBI Taxonomy" id="132261"/>
    <lineage>
        <taxon>Eukaryota</taxon>
        <taxon>Viridiplantae</taxon>
        <taxon>Streptophyta</taxon>
        <taxon>Embryophyta</taxon>
        <taxon>Tracheophyta</taxon>
        <taxon>Spermatophyta</taxon>
        <taxon>Magnoliopsida</taxon>
        <taxon>eudicotyledons</taxon>
        <taxon>Gunneridae</taxon>
        <taxon>Pentapetalae</taxon>
        <taxon>asterids</taxon>
        <taxon>lamiids</taxon>
        <taxon>Solanales</taxon>
        <taxon>Convolvulaceae</taxon>
        <taxon>Cuscuteae</taxon>
        <taxon>Cuscuta</taxon>
        <taxon>Cuscuta subgen. Grammica</taxon>
        <taxon>Cuscuta sect. Cleistogrammica</taxon>
    </lineage>
</organism>
<feature type="compositionally biased region" description="Basic residues" evidence="1">
    <location>
        <begin position="63"/>
        <end position="72"/>
    </location>
</feature>
<dbReference type="AlphaFoldDB" id="A0A484K9A6"/>
<protein>
    <recommendedName>
        <fullName evidence="4">CCHC-type domain-containing protein</fullName>
    </recommendedName>
</protein>
<feature type="compositionally biased region" description="Polar residues" evidence="1">
    <location>
        <begin position="78"/>
        <end position="98"/>
    </location>
</feature>
<evidence type="ECO:0000256" key="1">
    <source>
        <dbReference type="SAM" id="MobiDB-lite"/>
    </source>
</evidence>
<dbReference type="InterPro" id="IPR040256">
    <property type="entry name" value="At4g02000-like"/>
</dbReference>
<dbReference type="OrthoDB" id="1302923at2759"/>
<feature type="compositionally biased region" description="Basic and acidic residues" evidence="1">
    <location>
        <begin position="199"/>
        <end position="208"/>
    </location>
</feature>
<feature type="region of interest" description="Disordered" evidence="1">
    <location>
        <begin position="247"/>
        <end position="293"/>
    </location>
</feature>
<dbReference type="PANTHER" id="PTHR31286">
    <property type="entry name" value="GLYCINE-RICH CELL WALL STRUCTURAL PROTEIN 1.8-LIKE"/>
    <property type="match status" value="1"/>
</dbReference>
<keyword evidence="3" id="KW-1185">Reference proteome</keyword>
<proteinExistence type="predicted"/>
<evidence type="ECO:0008006" key="4">
    <source>
        <dbReference type="Google" id="ProtNLM"/>
    </source>
</evidence>
<accession>A0A484K9A6</accession>